<proteinExistence type="predicted"/>
<dbReference type="InterPro" id="IPR011059">
    <property type="entry name" value="Metal-dep_hydrolase_composite"/>
</dbReference>
<dbReference type="EMBL" id="FOCD01000002">
    <property type="protein sequence ID" value="SEN51330.1"/>
    <property type="molecule type" value="Genomic_DNA"/>
</dbReference>
<dbReference type="Pfam" id="PF01979">
    <property type="entry name" value="Amidohydro_1"/>
    <property type="match status" value="1"/>
</dbReference>
<sequence length="393" mass="42723">MDKFSEINDNLDFYGGYCMKAITNVSGVDGTGKTLNDATILIKDGKFTSIGTSSIPDGYEIIDASGTYFTPGLIDVHTHLGVHEEGIGKEGHDFNETSAAATPQVRAIDGINPLDRGFEDARRSGVTTVQVMPGSANVIGGEMCVLKTTGTIVDDMVIRNPSGLKAATGENPKRFHGDKGRMPTTRMGIAAILREKFIEAQTYMEDRKAGKAARNLGLEHIEKVLNKEIPLRVHAHRADDIVTVLRLKKEFDIDLTIEHCTEGHQIAPFIAKHDIRVSVGPTMTPRSKIELADKGWNTLLALAEESVPFSITTDHPVIAIEHLMTSAILAVKYGLPEEEALKAITLNAAKHLGVDNRVGSVEVGKDADFVLWTGNPFDLRNKAVQTYINGEIV</sequence>
<dbReference type="PANTHER" id="PTHR43135">
    <property type="entry name" value="ALPHA-D-RIBOSE 1-METHYLPHOSPHONATE 5-TRIPHOSPHATE DIPHOSPHATASE"/>
    <property type="match status" value="1"/>
</dbReference>
<reference evidence="2 3" key="1">
    <citation type="submission" date="2016-10" db="EMBL/GenBank/DDBJ databases">
        <authorList>
            <person name="Varghese N."/>
            <person name="Submissions S."/>
        </authorList>
    </citation>
    <scope>NUCLEOTIDE SEQUENCE [LARGE SCALE GENOMIC DNA]</scope>
    <source>
        <strain evidence="2 3">DSM 21619</strain>
    </source>
</reference>
<dbReference type="SUPFAM" id="SSF51338">
    <property type="entry name" value="Composite domain of metallo-dependent hydrolases"/>
    <property type="match status" value="1"/>
</dbReference>
<evidence type="ECO:0000313" key="3">
    <source>
        <dbReference type="Proteomes" id="UP000199735"/>
    </source>
</evidence>
<feature type="domain" description="Amidohydrolase-related" evidence="1">
    <location>
        <begin position="70"/>
        <end position="393"/>
    </location>
</feature>
<dbReference type="SUPFAM" id="SSF51556">
    <property type="entry name" value="Metallo-dependent hydrolases"/>
    <property type="match status" value="1"/>
</dbReference>
<dbReference type="GO" id="GO:0016810">
    <property type="term" value="F:hydrolase activity, acting on carbon-nitrogen (but not peptide) bonds"/>
    <property type="evidence" value="ECO:0007669"/>
    <property type="project" value="InterPro"/>
</dbReference>
<evidence type="ECO:0000313" key="2">
    <source>
        <dbReference type="EMBL" id="SEN51330.1"/>
    </source>
</evidence>
<dbReference type="Proteomes" id="UP000199735">
    <property type="component" value="Unassembled WGS sequence"/>
</dbReference>
<accession>A0AAX2EGY3</accession>
<protein>
    <submittedName>
        <fullName evidence="2">Imidazolonepropionase</fullName>
    </submittedName>
</protein>
<dbReference type="InterPro" id="IPR006680">
    <property type="entry name" value="Amidohydro-rel"/>
</dbReference>
<organism evidence="2 3">
    <name type="scientific">Terribacillus saccharophilus</name>
    <dbReference type="NCBI Taxonomy" id="361277"/>
    <lineage>
        <taxon>Bacteria</taxon>
        <taxon>Bacillati</taxon>
        <taxon>Bacillota</taxon>
        <taxon>Bacilli</taxon>
        <taxon>Bacillales</taxon>
        <taxon>Bacillaceae</taxon>
        <taxon>Terribacillus</taxon>
    </lineage>
</organism>
<name>A0AAX2EGY3_9BACI</name>
<dbReference type="InterPro" id="IPR032466">
    <property type="entry name" value="Metal_Hydrolase"/>
</dbReference>
<evidence type="ECO:0000259" key="1">
    <source>
        <dbReference type="Pfam" id="PF01979"/>
    </source>
</evidence>
<gene>
    <name evidence="2" type="ORF">SAMN04489762_2428</name>
</gene>
<dbReference type="AlphaFoldDB" id="A0AAX2EGY3"/>
<dbReference type="Gene3D" id="3.20.20.140">
    <property type="entry name" value="Metal-dependent hydrolases"/>
    <property type="match status" value="1"/>
</dbReference>
<dbReference type="PANTHER" id="PTHR43135:SF3">
    <property type="entry name" value="ALPHA-D-RIBOSE 1-METHYLPHOSPHONATE 5-TRIPHOSPHATE DIPHOSPHATASE"/>
    <property type="match status" value="1"/>
</dbReference>
<dbReference type="CDD" id="cd01309">
    <property type="entry name" value="Met_dep_hydrolase_C"/>
    <property type="match status" value="1"/>
</dbReference>
<comment type="caution">
    <text evidence="2">The sequence shown here is derived from an EMBL/GenBank/DDBJ whole genome shotgun (WGS) entry which is preliminary data.</text>
</comment>
<dbReference type="InterPro" id="IPR051781">
    <property type="entry name" value="Metallo-dep_Hydrolase"/>
</dbReference>